<accession>A0A6N8FVI3</accession>
<dbReference type="NCBIfam" id="TIGR02532">
    <property type="entry name" value="IV_pilin_GFxxxE"/>
    <property type="match status" value="1"/>
</dbReference>
<name>A0A6N8FVI3_9CHRO</name>
<dbReference type="InterPro" id="IPR012902">
    <property type="entry name" value="N_methyl_site"/>
</dbReference>
<sequence>MSNEQLDSGFTLIEVIVATLIIGILSAIVVPSWLGFVNRQRISAVNESILRTLQNAQQEARKQKISYSVSFRTNNQIPQIVIHPRGTTPSNTDWKSLAEELAINPQQILLGTNLDGDSIATTATTYAANTTQTITFDFRGNLPRDASFGTADKGLIVTVALPRANNSTEPMAGTRRCVVVRTLLGAMQTGREDQCNASS</sequence>
<evidence type="ECO:0000256" key="1">
    <source>
        <dbReference type="SAM" id="Phobius"/>
    </source>
</evidence>
<dbReference type="EMBL" id="NAPY01000015">
    <property type="protein sequence ID" value="MUL36951.1"/>
    <property type="molecule type" value="Genomic_DNA"/>
</dbReference>
<dbReference type="PROSITE" id="PS00409">
    <property type="entry name" value="PROKAR_NTER_METHYL"/>
    <property type="match status" value="1"/>
</dbReference>
<dbReference type="SUPFAM" id="SSF54523">
    <property type="entry name" value="Pili subunits"/>
    <property type="match status" value="1"/>
</dbReference>
<keyword evidence="1" id="KW-1133">Transmembrane helix</keyword>
<feature type="transmembrane region" description="Helical" evidence="1">
    <location>
        <begin position="12"/>
        <end position="34"/>
    </location>
</feature>
<dbReference type="Gene3D" id="3.30.700.10">
    <property type="entry name" value="Glycoprotein, Type 4 Pilin"/>
    <property type="match status" value="1"/>
</dbReference>
<keyword evidence="1" id="KW-0812">Transmembrane</keyword>
<dbReference type="OrthoDB" id="465504at2"/>
<evidence type="ECO:0000313" key="3">
    <source>
        <dbReference type="Proteomes" id="UP000441797"/>
    </source>
</evidence>
<keyword evidence="3" id="KW-1185">Reference proteome</keyword>
<comment type="caution">
    <text evidence="2">The sequence shown here is derived from an EMBL/GenBank/DDBJ whole genome shotgun (WGS) entry which is preliminary data.</text>
</comment>
<evidence type="ECO:0000313" key="2">
    <source>
        <dbReference type="EMBL" id="MUL36951.1"/>
    </source>
</evidence>
<gene>
    <name evidence="2" type="ORF">BWI75_11495</name>
</gene>
<organism evidence="2 3">
    <name type="scientific">Gloeocapsopsis dulcis AAB1 = 1H9</name>
    <dbReference type="NCBI Taxonomy" id="1433147"/>
    <lineage>
        <taxon>Bacteria</taxon>
        <taxon>Bacillati</taxon>
        <taxon>Cyanobacteriota</taxon>
        <taxon>Cyanophyceae</taxon>
        <taxon>Oscillatoriophycideae</taxon>
        <taxon>Chroococcales</taxon>
        <taxon>Chroococcaceae</taxon>
        <taxon>Gloeocapsopsis</taxon>
        <taxon>Gloeocapsopsis dulcis</taxon>
    </lineage>
</organism>
<proteinExistence type="predicted"/>
<dbReference type="InterPro" id="IPR045584">
    <property type="entry name" value="Pilin-like"/>
</dbReference>
<dbReference type="Proteomes" id="UP000441797">
    <property type="component" value="Unassembled WGS sequence"/>
</dbReference>
<dbReference type="Pfam" id="PF07963">
    <property type="entry name" value="N_methyl"/>
    <property type="match status" value="1"/>
</dbReference>
<keyword evidence="1" id="KW-0472">Membrane</keyword>
<protein>
    <submittedName>
        <fullName evidence="2">Prepilin-type cleavage/methylation domain-containing protein</fullName>
    </submittedName>
</protein>
<dbReference type="RefSeq" id="WP_105218579.1">
    <property type="nucleotide sequence ID" value="NZ_CAWNSU010000128.1"/>
</dbReference>
<dbReference type="AlphaFoldDB" id="A0A6N8FVI3"/>
<reference evidence="2 3" key="1">
    <citation type="journal article" date="2019" name="Front. Microbiol.">
        <title>Genomic Features for Desiccation Tolerance and Sugar Biosynthesis in the Extremophile Gloeocapsopsis sp. UTEX B3054.</title>
        <authorList>
            <person name="Urrejola C."/>
            <person name="Alcorta J."/>
            <person name="Salas L."/>
            <person name="Vasquez M."/>
            <person name="Polz M.F."/>
            <person name="Vicuna R."/>
            <person name="Diez B."/>
        </authorList>
    </citation>
    <scope>NUCLEOTIDE SEQUENCE [LARGE SCALE GENOMIC DNA]</scope>
    <source>
        <strain evidence="2 3">1H9</strain>
    </source>
</reference>